<comment type="caution">
    <text evidence="1">The sequence shown here is derived from an EMBL/GenBank/DDBJ whole genome shotgun (WGS) entry which is preliminary data.</text>
</comment>
<dbReference type="AlphaFoldDB" id="A0A7X5QQR0"/>
<accession>A0A7X5QQR0</accession>
<name>A0A7X5QQR0_9GAMM</name>
<protein>
    <submittedName>
        <fullName evidence="1">Uncharacterized protein</fullName>
    </submittedName>
</protein>
<evidence type="ECO:0000313" key="1">
    <source>
        <dbReference type="EMBL" id="NHB98811.1"/>
    </source>
</evidence>
<sequence>MGALIAAGMIVLIFGIILGFSLNKGAIDEKPTDEQGYGNQYRDGAYGWGWYDATGYIDVDNKDE</sequence>
<gene>
    <name evidence="1" type="ORF">C5470_21905</name>
</gene>
<dbReference type="RefSeq" id="WP_166291834.1">
    <property type="nucleotide sequence ID" value="NZ_CAWPIE010000089.1"/>
</dbReference>
<dbReference type="EMBL" id="PUJV01000089">
    <property type="protein sequence ID" value="NHB98811.1"/>
    <property type="molecule type" value="Genomic_DNA"/>
</dbReference>
<organism evidence="1 2">
    <name type="scientific">Photorhabdus stackebrandtii</name>
    <dbReference type="NCBI Taxonomy" id="1123042"/>
    <lineage>
        <taxon>Bacteria</taxon>
        <taxon>Pseudomonadati</taxon>
        <taxon>Pseudomonadota</taxon>
        <taxon>Gammaproteobacteria</taxon>
        <taxon>Enterobacterales</taxon>
        <taxon>Morganellaceae</taxon>
        <taxon>Photorhabdus</taxon>
    </lineage>
</organism>
<keyword evidence="2" id="KW-1185">Reference proteome</keyword>
<dbReference type="Proteomes" id="UP000547931">
    <property type="component" value="Unassembled WGS sequence"/>
</dbReference>
<proteinExistence type="predicted"/>
<reference evidence="1 2" key="1">
    <citation type="submission" date="2018-02" db="EMBL/GenBank/DDBJ databases">
        <authorList>
            <person name="Machado R.A."/>
        </authorList>
    </citation>
    <scope>NUCLEOTIDE SEQUENCE [LARGE SCALE GENOMIC DNA]</scope>
    <source>
        <strain evidence="1 2">DSM 23271</strain>
    </source>
</reference>
<evidence type="ECO:0000313" key="2">
    <source>
        <dbReference type="Proteomes" id="UP000547931"/>
    </source>
</evidence>